<evidence type="ECO:0008006" key="3">
    <source>
        <dbReference type="Google" id="ProtNLM"/>
    </source>
</evidence>
<sequence length="199" mass="22175">MSDLPPNIKVFVFGWPVGQVLSYFQAANTGAQGEYTQDMFGEFLKSLVDGGVKQVHILAHSMGAKVFLGALDQVKPVLGGEGGAKMATCVLMNPDAFLGEFLTPNGYEIVNRKKALGKNPYDLKRDNNWLDIDVIDTTFMDANVHAITHNYFNLNRWVVDDLREIILTRKRVSRMIQRNEMEGGNVFNFLAAPGHIVND</sequence>
<dbReference type="InterPro" id="IPR029058">
    <property type="entry name" value="AB_hydrolase_fold"/>
</dbReference>
<dbReference type="AlphaFoldDB" id="A0A9W7CB84"/>
<organism evidence="1 2">
    <name type="scientific">Triparma laevis f. longispina</name>
    <dbReference type="NCBI Taxonomy" id="1714387"/>
    <lineage>
        <taxon>Eukaryota</taxon>
        <taxon>Sar</taxon>
        <taxon>Stramenopiles</taxon>
        <taxon>Ochrophyta</taxon>
        <taxon>Bolidophyceae</taxon>
        <taxon>Parmales</taxon>
        <taxon>Triparmaceae</taxon>
        <taxon>Triparma</taxon>
    </lineage>
</organism>
<evidence type="ECO:0000313" key="1">
    <source>
        <dbReference type="EMBL" id="GMI05523.1"/>
    </source>
</evidence>
<accession>A0A9W7CB84</accession>
<name>A0A9W7CB84_9STRA</name>
<dbReference type="Proteomes" id="UP001165122">
    <property type="component" value="Unassembled WGS sequence"/>
</dbReference>
<protein>
    <recommendedName>
        <fullName evidence="3">Alpha/beta hydrolase</fullName>
    </recommendedName>
</protein>
<gene>
    <name evidence="1" type="ORF">TrLO_g11641</name>
</gene>
<dbReference type="InterPro" id="IPR010297">
    <property type="entry name" value="DUF900_hydrolase"/>
</dbReference>
<dbReference type="Pfam" id="PF05990">
    <property type="entry name" value="DUF900"/>
    <property type="match status" value="1"/>
</dbReference>
<dbReference type="OrthoDB" id="10251508at2759"/>
<dbReference type="EMBL" id="BRXW01000088">
    <property type="protein sequence ID" value="GMI05523.1"/>
    <property type="molecule type" value="Genomic_DNA"/>
</dbReference>
<dbReference type="PANTHER" id="PTHR36513:SF1">
    <property type="entry name" value="TRANSMEMBRANE PROTEIN"/>
    <property type="match status" value="1"/>
</dbReference>
<comment type="caution">
    <text evidence="1">The sequence shown here is derived from an EMBL/GenBank/DDBJ whole genome shotgun (WGS) entry which is preliminary data.</text>
</comment>
<dbReference type="PANTHER" id="PTHR36513">
    <property type="entry name" value="ABC TRANSMEMBRANE TYPE-1 DOMAIN-CONTAINING PROTEIN"/>
    <property type="match status" value="1"/>
</dbReference>
<proteinExistence type="predicted"/>
<keyword evidence="2" id="KW-1185">Reference proteome</keyword>
<dbReference type="SUPFAM" id="SSF53474">
    <property type="entry name" value="alpha/beta-Hydrolases"/>
    <property type="match status" value="1"/>
</dbReference>
<reference evidence="2" key="1">
    <citation type="journal article" date="2023" name="Commun. Biol.">
        <title>Genome analysis of Parmales, the sister group of diatoms, reveals the evolutionary specialization of diatoms from phago-mixotrophs to photoautotrophs.</title>
        <authorList>
            <person name="Ban H."/>
            <person name="Sato S."/>
            <person name="Yoshikawa S."/>
            <person name="Yamada K."/>
            <person name="Nakamura Y."/>
            <person name="Ichinomiya M."/>
            <person name="Sato N."/>
            <person name="Blanc-Mathieu R."/>
            <person name="Endo H."/>
            <person name="Kuwata A."/>
            <person name="Ogata H."/>
        </authorList>
    </citation>
    <scope>NUCLEOTIDE SEQUENCE [LARGE SCALE GENOMIC DNA]</scope>
    <source>
        <strain evidence="2">NIES 3700</strain>
    </source>
</reference>
<evidence type="ECO:0000313" key="2">
    <source>
        <dbReference type="Proteomes" id="UP001165122"/>
    </source>
</evidence>